<dbReference type="RefSeq" id="WP_141615519.1">
    <property type="nucleotide sequence ID" value="NZ_CP041253.1"/>
</dbReference>
<gene>
    <name evidence="1" type="ORF">FKX85_15070</name>
</gene>
<sequence length="209" mass="23940">MTALQKYWWVGWPLMMACLLVGCKEDDRAMVVGKIQQANDLATTEFLIDKVVFGTKTKKLLFINISEARFLAYSKASVKTGVDLSNLTPEDITIKDEMISLKLPPIEVVNFSYPPASFREDSLISDTKAFLNTIKVRDQEEFFRLAELDIRSNLQYMGIVKTSQQHTRKMFETLLKSLGYREIYISFKSDELVIPQVNLLVEQDQIVSP</sequence>
<dbReference type="Proteomes" id="UP000316614">
    <property type="component" value="Chromosome"/>
</dbReference>
<dbReference type="Pfam" id="PF14014">
    <property type="entry name" value="DUF4230"/>
    <property type="match status" value="1"/>
</dbReference>
<name>A0A514CKC1_9BACT</name>
<evidence type="ECO:0000313" key="2">
    <source>
        <dbReference type="Proteomes" id="UP000316614"/>
    </source>
</evidence>
<dbReference type="OrthoDB" id="839445at2"/>
<dbReference type="PROSITE" id="PS51257">
    <property type="entry name" value="PROKAR_LIPOPROTEIN"/>
    <property type="match status" value="1"/>
</dbReference>
<dbReference type="InterPro" id="IPR025324">
    <property type="entry name" value="DUF4230"/>
</dbReference>
<protein>
    <submittedName>
        <fullName evidence="1">DUF4230 domain-containing protein</fullName>
    </submittedName>
</protein>
<keyword evidence="2" id="KW-1185">Reference proteome</keyword>
<reference evidence="1 2" key="1">
    <citation type="submission" date="2019-06" db="EMBL/GenBank/DDBJ databases">
        <title>Echinicola alkalisoli sp. nov. isolated from saline soil.</title>
        <authorList>
            <person name="Sun J.-Q."/>
            <person name="Xu L."/>
        </authorList>
    </citation>
    <scope>NUCLEOTIDE SEQUENCE [LARGE SCALE GENOMIC DNA]</scope>
    <source>
        <strain evidence="1 2">LN3S3</strain>
    </source>
</reference>
<dbReference type="EMBL" id="CP041253">
    <property type="protein sequence ID" value="QDH80285.1"/>
    <property type="molecule type" value="Genomic_DNA"/>
</dbReference>
<accession>A0A514CKC1</accession>
<dbReference type="KEGG" id="echi:FKX85_15070"/>
<organism evidence="1 2">
    <name type="scientific">Echinicola soli</name>
    <dbReference type="NCBI Taxonomy" id="2591634"/>
    <lineage>
        <taxon>Bacteria</taxon>
        <taxon>Pseudomonadati</taxon>
        <taxon>Bacteroidota</taxon>
        <taxon>Cytophagia</taxon>
        <taxon>Cytophagales</taxon>
        <taxon>Cyclobacteriaceae</taxon>
        <taxon>Echinicola</taxon>
    </lineage>
</organism>
<evidence type="ECO:0000313" key="1">
    <source>
        <dbReference type="EMBL" id="QDH80285.1"/>
    </source>
</evidence>
<proteinExistence type="predicted"/>
<dbReference type="AlphaFoldDB" id="A0A514CKC1"/>